<evidence type="ECO:0000313" key="2">
    <source>
        <dbReference type="EMBL" id="GAA3916743.1"/>
    </source>
</evidence>
<dbReference type="Proteomes" id="UP001501565">
    <property type="component" value="Unassembled WGS sequence"/>
</dbReference>
<evidence type="ECO:0000313" key="3">
    <source>
        <dbReference type="Proteomes" id="UP001501565"/>
    </source>
</evidence>
<keyword evidence="1" id="KW-0732">Signal</keyword>
<feature type="chain" id="PRO_5046611148" evidence="1">
    <location>
        <begin position="18"/>
        <end position="137"/>
    </location>
</feature>
<comment type="caution">
    <text evidence="2">The sequence shown here is derived from an EMBL/GenBank/DDBJ whole genome shotgun (WGS) entry which is preliminary data.</text>
</comment>
<dbReference type="EMBL" id="BAABBN010000004">
    <property type="protein sequence ID" value="GAA3916743.1"/>
    <property type="molecule type" value="Genomic_DNA"/>
</dbReference>
<reference evidence="3" key="1">
    <citation type="journal article" date="2019" name="Int. J. Syst. Evol. Microbiol.">
        <title>The Global Catalogue of Microorganisms (GCM) 10K type strain sequencing project: providing services to taxonomists for standard genome sequencing and annotation.</title>
        <authorList>
            <consortium name="The Broad Institute Genomics Platform"/>
            <consortium name="The Broad Institute Genome Sequencing Center for Infectious Disease"/>
            <person name="Wu L."/>
            <person name="Ma J."/>
        </authorList>
    </citation>
    <scope>NUCLEOTIDE SEQUENCE [LARGE SCALE GENOMIC DNA]</scope>
    <source>
        <strain evidence="3">JCM 17551</strain>
    </source>
</reference>
<keyword evidence="3" id="KW-1185">Reference proteome</keyword>
<organism evidence="2 3">
    <name type="scientific">Litoribacillus peritrichatus</name>
    <dbReference type="NCBI Taxonomy" id="718191"/>
    <lineage>
        <taxon>Bacteria</taxon>
        <taxon>Pseudomonadati</taxon>
        <taxon>Pseudomonadota</taxon>
        <taxon>Gammaproteobacteria</taxon>
        <taxon>Oceanospirillales</taxon>
        <taxon>Oceanospirillaceae</taxon>
        <taxon>Litoribacillus</taxon>
    </lineage>
</organism>
<feature type="signal peptide" evidence="1">
    <location>
        <begin position="1"/>
        <end position="17"/>
    </location>
</feature>
<protein>
    <submittedName>
        <fullName evidence="2">Uncharacterized protein</fullName>
    </submittedName>
</protein>
<sequence length="137" mass="15348">MKNILILFIFSFSSNFAYSNGEKSSSNYISESTLDDYMTCAAFYVEVGAMAKVAEKKQFAAYSSYQAEKALARVLVQLSEDRDKTDALKLLESKLDLKLNDIKAEPGPAINHLRSLTDKYFKSCEKALNDSERAYGV</sequence>
<proteinExistence type="predicted"/>
<dbReference type="RefSeq" id="WP_344796002.1">
    <property type="nucleotide sequence ID" value="NZ_BAABBN010000004.1"/>
</dbReference>
<name>A0ABP7M7Y6_9GAMM</name>
<evidence type="ECO:0000256" key="1">
    <source>
        <dbReference type="SAM" id="SignalP"/>
    </source>
</evidence>
<gene>
    <name evidence="2" type="ORF">GCM10022277_09410</name>
</gene>
<accession>A0ABP7M7Y6</accession>